<sequence>MLLLILVLSLLLVLEILEIKVVQNLKYCALRVSWNNFHKSTVMDIKIKR</sequence>
<dbReference type="RefSeq" id="WP_157697363.1">
    <property type="nucleotide sequence ID" value="NZ_CP165644.1"/>
</dbReference>
<evidence type="ECO:0000313" key="1">
    <source>
        <dbReference type="EMBL" id="XDU66200.1"/>
    </source>
</evidence>
<reference evidence="1" key="1">
    <citation type="submission" date="2024-07" db="EMBL/GenBank/DDBJ databases">
        <authorList>
            <person name="Li X.-J."/>
            <person name="Wang X."/>
        </authorList>
    </citation>
    <scope>NUCLEOTIDE SEQUENCE</scope>
    <source>
        <strain evidence="1">HSP-334</strain>
    </source>
</reference>
<protein>
    <submittedName>
        <fullName evidence="1">LemA family protein</fullName>
    </submittedName>
</protein>
<dbReference type="EMBL" id="CP165644">
    <property type="protein sequence ID" value="XDU66200.1"/>
    <property type="molecule type" value="Genomic_DNA"/>
</dbReference>
<name>A0AB39VF96_9FUSO</name>
<organism evidence="1">
    <name type="scientific">Leptotrichia rugosa</name>
    <dbReference type="NCBI Taxonomy" id="3239302"/>
    <lineage>
        <taxon>Bacteria</taxon>
        <taxon>Fusobacteriati</taxon>
        <taxon>Fusobacteriota</taxon>
        <taxon>Fusobacteriia</taxon>
        <taxon>Fusobacteriales</taxon>
        <taxon>Leptotrichiaceae</taxon>
        <taxon>Leptotrichia</taxon>
    </lineage>
</organism>
<dbReference type="AlphaFoldDB" id="A0AB39VF96"/>
<gene>
    <name evidence="1" type="ORF">AB8B22_07185</name>
</gene>
<proteinExistence type="predicted"/>
<dbReference type="KEGG" id="lrug:AB8B22_07185"/>
<accession>A0AB39VF96</accession>